<feature type="chain" id="PRO_5027023800" evidence="2">
    <location>
        <begin position="20"/>
        <end position="353"/>
    </location>
</feature>
<dbReference type="RefSeq" id="WP_163608119.1">
    <property type="nucleotide sequence ID" value="NZ_JAABOO010000003.1"/>
</dbReference>
<protein>
    <submittedName>
        <fullName evidence="3">Uncharacterized protein</fullName>
    </submittedName>
</protein>
<dbReference type="AlphaFoldDB" id="A0A6P0UQS5"/>
<dbReference type="PROSITE" id="PS51257">
    <property type="entry name" value="PROKAR_LIPOPROTEIN"/>
    <property type="match status" value="1"/>
</dbReference>
<dbReference type="Proteomes" id="UP000468581">
    <property type="component" value="Unassembled WGS sequence"/>
</dbReference>
<feature type="signal peptide" evidence="2">
    <location>
        <begin position="1"/>
        <end position="19"/>
    </location>
</feature>
<dbReference type="EMBL" id="JAABOO010000003">
    <property type="protein sequence ID" value="NER14840.1"/>
    <property type="molecule type" value="Genomic_DNA"/>
</dbReference>
<evidence type="ECO:0000256" key="1">
    <source>
        <dbReference type="SAM" id="MobiDB-lite"/>
    </source>
</evidence>
<accession>A0A6P0UQS5</accession>
<keyword evidence="4" id="KW-1185">Reference proteome</keyword>
<evidence type="ECO:0000313" key="3">
    <source>
        <dbReference type="EMBL" id="NER14840.1"/>
    </source>
</evidence>
<organism evidence="3 4">
    <name type="scientific">Leptobacterium flavescens</name>
    <dbReference type="NCBI Taxonomy" id="472055"/>
    <lineage>
        <taxon>Bacteria</taxon>
        <taxon>Pseudomonadati</taxon>
        <taxon>Bacteroidota</taxon>
        <taxon>Flavobacteriia</taxon>
        <taxon>Flavobacteriales</taxon>
        <taxon>Flavobacteriaceae</taxon>
        <taxon>Leptobacterium</taxon>
    </lineage>
</organism>
<gene>
    <name evidence="3" type="ORF">GWK08_15395</name>
</gene>
<comment type="caution">
    <text evidence="3">The sequence shown here is derived from an EMBL/GenBank/DDBJ whole genome shotgun (WGS) entry which is preliminary data.</text>
</comment>
<proteinExistence type="predicted"/>
<evidence type="ECO:0000256" key="2">
    <source>
        <dbReference type="SAM" id="SignalP"/>
    </source>
</evidence>
<feature type="region of interest" description="Disordered" evidence="1">
    <location>
        <begin position="107"/>
        <end position="128"/>
    </location>
</feature>
<name>A0A6P0UQS5_9FLAO</name>
<keyword evidence="2" id="KW-0732">Signal</keyword>
<reference evidence="3 4" key="1">
    <citation type="submission" date="2020-01" db="EMBL/GenBank/DDBJ databases">
        <title>Leptobacterium flavescens.</title>
        <authorList>
            <person name="Wang G."/>
        </authorList>
    </citation>
    <scope>NUCLEOTIDE SEQUENCE [LARGE SCALE GENOMIC DNA]</scope>
    <source>
        <strain evidence="3 4">KCTC 22160</strain>
    </source>
</reference>
<evidence type="ECO:0000313" key="4">
    <source>
        <dbReference type="Proteomes" id="UP000468581"/>
    </source>
</evidence>
<sequence length="353" mass="37667">MKRMPLLLMVSLLALFSCEPDTISSELAANTDKGSGLSFRYDLQQEFPVIHTAIIDFENFNAGDIVSVIELPSPFQNANAFGNNPDLGENNTAMVFDSSNPTGDDFDLGTPNEAFGGPGRGDGGTESNDTALGNVLILSEDLDSSDPDDAFVIGSSFIFDFSATPNLTLHSFDILDLEDCTEPTVVTLRDIDGNVLLSKELPFNGNNSKLNVDLESTPNVAFMEIAMNNSGAIDNISLETEAMEGCVDCDSDIVSLSFRYIGEVAEADVRIATGDDETIFEATISQGGEFTINGTDSEGRFGSDIEIFINGQNIAMLATDCSQVIGPGFFLEGLEITSGRTLSGGMLCPVEVF</sequence>